<gene>
    <name evidence="1" type="ORF">ACFO0C_08965</name>
</gene>
<organism evidence="1 2">
    <name type="scientific">Actinoplanes subglobosus</name>
    <dbReference type="NCBI Taxonomy" id="1547892"/>
    <lineage>
        <taxon>Bacteria</taxon>
        <taxon>Bacillati</taxon>
        <taxon>Actinomycetota</taxon>
        <taxon>Actinomycetes</taxon>
        <taxon>Micromonosporales</taxon>
        <taxon>Micromonosporaceae</taxon>
        <taxon>Actinoplanes</taxon>
    </lineage>
</organism>
<evidence type="ECO:0000313" key="1">
    <source>
        <dbReference type="EMBL" id="MFC4065060.1"/>
    </source>
</evidence>
<name>A0ABV8IMF7_9ACTN</name>
<dbReference type="RefSeq" id="WP_378066092.1">
    <property type="nucleotide sequence ID" value="NZ_JBHSBL010000007.1"/>
</dbReference>
<protein>
    <submittedName>
        <fullName evidence="1">Helix-turn-helix transcriptional regulator</fullName>
    </submittedName>
</protein>
<sequence length="509" mass="55751">MTTQRHQSIALRPGMAGFESRRLGLGAVAQLLGVPRLTVWWWVKTNKLPLMNTDAEAYWWWSPTQVYRWALEHPQLKLSGRVPLRYWPSAASAAQYLGTADLSRAVATRWRTPAGVVSVLWPLADGHQRSLKSWAAEVSPHGDGAVILVTNMFFRGPDIDGFLPGKPDDGDYSTIWAQLARVLGIAVPYWPAALRQPELIHAWQPGAAPVTAFARSSIDSGPLLQLAATYPPDDNRALVLINLAQKINHDAYRAADFAVQRLTESEHLEPDHLTMAAMPLEVPSADSDDINPVARRAAWRDVQARTDRLASAVMQLYAFVDGGTDLAASAAYQIDSSESSWAQEWAARLLPCARTAAHNMLHDHPETDALADPETDAAVVRKENGTLIAAIPQRLPAQAPLKEMIFDGPVWIRTADGIIWPAPRDSYYGLSWGYDGSGPGALALLIDQLLDDINSPGAADINGAPIGLEKLTSTALPAGTVLSRDDLQAAREDRFFPVFTTDDEEEDDW</sequence>
<dbReference type="Proteomes" id="UP001595867">
    <property type="component" value="Unassembled WGS sequence"/>
</dbReference>
<comment type="caution">
    <text evidence="1">The sequence shown here is derived from an EMBL/GenBank/DDBJ whole genome shotgun (WGS) entry which is preliminary data.</text>
</comment>
<reference evidence="2" key="1">
    <citation type="journal article" date="2019" name="Int. J. Syst. Evol. Microbiol.">
        <title>The Global Catalogue of Microorganisms (GCM) 10K type strain sequencing project: providing services to taxonomists for standard genome sequencing and annotation.</title>
        <authorList>
            <consortium name="The Broad Institute Genomics Platform"/>
            <consortium name="The Broad Institute Genome Sequencing Center for Infectious Disease"/>
            <person name="Wu L."/>
            <person name="Ma J."/>
        </authorList>
    </citation>
    <scope>NUCLEOTIDE SEQUENCE [LARGE SCALE GENOMIC DNA]</scope>
    <source>
        <strain evidence="2">TBRC 5832</strain>
    </source>
</reference>
<accession>A0ABV8IMF7</accession>
<evidence type="ECO:0000313" key="2">
    <source>
        <dbReference type="Proteomes" id="UP001595867"/>
    </source>
</evidence>
<keyword evidence="2" id="KW-1185">Reference proteome</keyword>
<proteinExistence type="predicted"/>
<dbReference type="EMBL" id="JBHSBL010000007">
    <property type="protein sequence ID" value="MFC4065060.1"/>
    <property type="molecule type" value="Genomic_DNA"/>
</dbReference>